<protein>
    <submittedName>
        <fullName evidence="1">Retrovirus-related Pol polyprotein from transposon TNT 1-94</fullName>
    </submittedName>
</protein>
<dbReference type="EMBL" id="SMMG02000005">
    <property type="protein sequence ID" value="KAA3473845.1"/>
    <property type="molecule type" value="Genomic_DNA"/>
</dbReference>
<keyword evidence="2" id="KW-1185">Reference proteome</keyword>
<gene>
    <name evidence="1" type="ORF">EPI10_024192</name>
</gene>
<evidence type="ECO:0000313" key="1">
    <source>
        <dbReference type="EMBL" id="KAA3473845.1"/>
    </source>
</evidence>
<accession>A0A5B6VY03</accession>
<comment type="caution">
    <text evidence="1">The sequence shown here is derived from an EMBL/GenBank/DDBJ whole genome shotgun (WGS) entry which is preliminary data.</text>
</comment>
<dbReference type="OrthoDB" id="413760at2759"/>
<organism evidence="1 2">
    <name type="scientific">Gossypium australe</name>
    <dbReference type="NCBI Taxonomy" id="47621"/>
    <lineage>
        <taxon>Eukaryota</taxon>
        <taxon>Viridiplantae</taxon>
        <taxon>Streptophyta</taxon>
        <taxon>Embryophyta</taxon>
        <taxon>Tracheophyta</taxon>
        <taxon>Spermatophyta</taxon>
        <taxon>Magnoliopsida</taxon>
        <taxon>eudicotyledons</taxon>
        <taxon>Gunneridae</taxon>
        <taxon>Pentapetalae</taxon>
        <taxon>rosids</taxon>
        <taxon>malvids</taxon>
        <taxon>Malvales</taxon>
        <taxon>Malvaceae</taxon>
        <taxon>Malvoideae</taxon>
        <taxon>Gossypium</taxon>
    </lineage>
</organism>
<reference evidence="2" key="1">
    <citation type="journal article" date="2019" name="Plant Biotechnol. J.">
        <title>Genome sequencing of the Australian wild diploid species Gossypium australe highlights disease resistance and delayed gland morphogenesis.</title>
        <authorList>
            <person name="Cai Y."/>
            <person name="Cai X."/>
            <person name="Wang Q."/>
            <person name="Wang P."/>
            <person name="Zhang Y."/>
            <person name="Cai C."/>
            <person name="Xu Y."/>
            <person name="Wang K."/>
            <person name="Zhou Z."/>
            <person name="Wang C."/>
            <person name="Geng S."/>
            <person name="Li B."/>
            <person name="Dong Q."/>
            <person name="Hou Y."/>
            <person name="Wang H."/>
            <person name="Ai P."/>
            <person name="Liu Z."/>
            <person name="Yi F."/>
            <person name="Sun M."/>
            <person name="An G."/>
            <person name="Cheng J."/>
            <person name="Zhang Y."/>
            <person name="Shi Q."/>
            <person name="Xie Y."/>
            <person name="Shi X."/>
            <person name="Chang Y."/>
            <person name="Huang F."/>
            <person name="Chen Y."/>
            <person name="Hong S."/>
            <person name="Mi L."/>
            <person name="Sun Q."/>
            <person name="Zhang L."/>
            <person name="Zhou B."/>
            <person name="Peng R."/>
            <person name="Zhang X."/>
            <person name="Liu F."/>
        </authorList>
    </citation>
    <scope>NUCLEOTIDE SEQUENCE [LARGE SCALE GENOMIC DNA]</scope>
    <source>
        <strain evidence="2">cv. PA1801</strain>
    </source>
</reference>
<name>A0A5B6VY03_9ROSI</name>
<dbReference type="AlphaFoldDB" id="A0A5B6VY03"/>
<dbReference type="Proteomes" id="UP000325315">
    <property type="component" value="Unassembled WGS sequence"/>
</dbReference>
<proteinExistence type="predicted"/>
<sequence>MEISRDRRSGKLLLLKQRYIKKILRQFEMQDSKLVSTPLGADVILSISYSPQTEHEERYMSKVPYSSAIESLMYAMVCTRPDISHIHGQT</sequence>
<evidence type="ECO:0000313" key="2">
    <source>
        <dbReference type="Proteomes" id="UP000325315"/>
    </source>
</evidence>